<gene>
    <name evidence="1" type="ORF">EBBID32_16570</name>
</gene>
<evidence type="ECO:0000313" key="2">
    <source>
        <dbReference type="Proteomes" id="UP000013201"/>
    </source>
</evidence>
<protein>
    <submittedName>
        <fullName evidence="1">Uncharacterized protein</fullName>
    </submittedName>
</protein>
<evidence type="ECO:0000313" key="1">
    <source>
        <dbReference type="EMBL" id="CCW17318.1"/>
    </source>
</evidence>
<dbReference type="EMBL" id="CAVK010000072">
    <property type="protein sequence ID" value="CCW17318.1"/>
    <property type="molecule type" value="Genomic_DNA"/>
</dbReference>
<dbReference type="Proteomes" id="UP000013201">
    <property type="component" value="Unassembled WGS sequence"/>
</dbReference>
<dbReference type="AlphaFoldDB" id="N1MPE4"/>
<accession>N1MPE4</accession>
<comment type="caution">
    <text evidence="1">The sequence shown here is derived from an EMBL/GenBank/DDBJ whole genome shotgun (WGS) entry which is preliminary data.</text>
</comment>
<keyword evidence="2" id="KW-1185">Reference proteome</keyword>
<organism evidence="1 2">
    <name type="scientific">Sphingobium indicum BiD32</name>
    <dbReference type="NCBI Taxonomy" id="1301087"/>
    <lineage>
        <taxon>Bacteria</taxon>
        <taxon>Pseudomonadati</taxon>
        <taxon>Pseudomonadota</taxon>
        <taxon>Alphaproteobacteria</taxon>
        <taxon>Sphingomonadales</taxon>
        <taxon>Sphingomonadaceae</taxon>
        <taxon>Sphingobium</taxon>
    </lineage>
</organism>
<reference evidence="1 2" key="1">
    <citation type="submission" date="2013-03" db="EMBL/GenBank/DDBJ databases">
        <authorList>
            <person name="Le V."/>
        </authorList>
    </citation>
    <scope>NUCLEOTIDE SEQUENCE [LARGE SCALE GENOMIC DNA]</scope>
    <source>
        <strain evidence="1 2">BiD32</strain>
    </source>
</reference>
<sequence length="80" mass="8688">MYVVFEIHGSLEVPRGTRLVDGSSNLFRLPTGQIVSVHPVIEMASAADSDDHRDLTTSEATAVGVRLDLYERESSLLGDS</sequence>
<proteinExistence type="predicted"/>
<dbReference type="OrthoDB" id="7450794at2"/>
<reference evidence="2" key="2">
    <citation type="submission" date="2013-04" db="EMBL/GenBank/DDBJ databases">
        <title>Bisphenol A degrading Sphingobium sp. strain BiD32.</title>
        <authorList>
            <person name="Nielsen J.L."/>
            <person name="Zhou N.A."/>
            <person name="Kjeldal H."/>
        </authorList>
    </citation>
    <scope>NUCLEOTIDE SEQUENCE [LARGE SCALE GENOMIC DNA]</scope>
    <source>
        <strain evidence="2">BiD32</strain>
    </source>
</reference>
<name>N1MPE4_9SPHN</name>
<dbReference type="RefSeq" id="WP_006953754.1">
    <property type="nucleotide sequence ID" value="NZ_CAVK010000072.1"/>
</dbReference>